<dbReference type="OrthoDB" id="554695at2"/>
<feature type="transmembrane region" description="Helical" evidence="8">
    <location>
        <begin position="234"/>
        <end position="252"/>
    </location>
</feature>
<evidence type="ECO:0000256" key="7">
    <source>
        <dbReference type="ARBA" id="ARBA00023136"/>
    </source>
</evidence>
<feature type="transmembrane region" description="Helical" evidence="8">
    <location>
        <begin position="140"/>
        <end position="169"/>
    </location>
</feature>
<evidence type="ECO:0000256" key="3">
    <source>
        <dbReference type="ARBA" id="ARBA00022448"/>
    </source>
</evidence>
<comment type="caution">
    <text evidence="9">The sequence shown here is derived from an EMBL/GenBank/DDBJ whole genome shotgun (WGS) entry which is preliminary data.</text>
</comment>
<protein>
    <recommendedName>
        <fullName evidence="8">Probable membrane transporter protein</fullName>
    </recommendedName>
</protein>
<dbReference type="InterPro" id="IPR002781">
    <property type="entry name" value="TM_pro_TauE-like"/>
</dbReference>
<dbReference type="GO" id="GO:0005886">
    <property type="term" value="C:plasma membrane"/>
    <property type="evidence" value="ECO:0007669"/>
    <property type="project" value="UniProtKB-SubCell"/>
</dbReference>
<evidence type="ECO:0000313" key="9">
    <source>
        <dbReference type="EMBL" id="MQY52415.1"/>
    </source>
</evidence>
<evidence type="ECO:0000256" key="1">
    <source>
        <dbReference type="ARBA" id="ARBA00004651"/>
    </source>
</evidence>
<keyword evidence="5 8" id="KW-0812">Transmembrane</keyword>
<comment type="subcellular location">
    <subcellularLocation>
        <location evidence="1 8">Cell membrane</location>
        <topology evidence="1 8">Multi-pass membrane protein</topology>
    </subcellularLocation>
</comment>
<comment type="similarity">
    <text evidence="2 8">Belongs to the 4-toluene sulfonate uptake permease (TSUP) (TC 2.A.102) family.</text>
</comment>
<keyword evidence="6 8" id="KW-1133">Transmembrane helix</keyword>
<feature type="transmembrane region" description="Helical" evidence="8">
    <location>
        <begin position="47"/>
        <end position="65"/>
    </location>
</feature>
<proteinExistence type="inferred from homology"/>
<dbReference type="EMBL" id="WIXJ01000010">
    <property type="protein sequence ID" value="MQY52415.1"/>
    <property type="molecule type" value="Genomic_DNA"/>
</dbReference>
<accession>A0A6L5JYK0</accession>
<reference evidence="9 10" key="1">
    <citation type="submission" date="2019-10" db="EMBL/GenBank/DDBJ databases">
        <title>Whole-genome sequence of the purple nonsulfur photosynthetic bacterium Rhodocyclus tenuis.</title>
        <authorList>
            <person name="Kyndt J.A."/>
            <person name="Meyer T.E."/>
        </authorList>
    </citation>
    <scope>NUCLEOTIDE SEQUENCE [LARGE SCALE GENOMIC DNA]</scope>
    <source>
        <strain evidence="9 10">DSM 110</strain>
    </source>
</reference>
<feature type="transmembrane region" description="Helical" evidence="8">
    <location>
        <begin position="202"/>
        <end position="222"/>
    </location>
</feature>
<dbReference type="PANTHER" id="PTHR30269:SF0">
    <property type="entry name" value="MEMBRANE TRANSPORTER PROTEIN YFCA-RELATED"/>
    <property type="match status" value="1"/>
</dbReference>
<dbReference type="AlphaFoldDB" id="A0A6L5JYK0"/>
<feature type="transmembrane region" description="Helical" evidence="8">
    <location>
        <begin position="77"/>
        <end position="97"/>
    </location>
</feature>
<dbReference type="Pfam" id="PF01925">
    <property type="entry name" value="TauE"/>
    <property type="match status" value="1"/>
</dbReference>
<evidence type="ECO:0000256" key="6">
    <source>
        <dbReference type="ARBA" id="ARBA00022989"/>
    </source>
</evidence>
<feature type="transmembrane region" description="Helical" evidence="8">
    <location>
        <begin position="103"/>
        <end position="120"/>
    </location>
</feature>
<sequence length="261" mass="27754">MDLDPLVLAALGATAFCAGFIDSVVGGGGLLQIPALFSALPRELPATLFGTNKIASIVGTANAAWRYARHVKMPWRTTLPAASAALVCSYLGAMAVTYLPRELLRPLILLLLIGAAIYTFRRKEFGATHQPRHSGQREILLALLLGGSIGFYDGFFGPGTGSFLIFLFVRVFGFDFLHASAAAKIVNVATNLAATAYFVPHGYYLLLVGSLMAVANVGGSFVGTRLALKNGSAFVRTIFLFVVSALIVKFAWDTVRHGLAA</sequence>
<dbReference type="PANTHER" id="PTHR30269">
    <property type="entry name" value="TRANSMEMBRANE PROTEIN YFCA"/>
    <property type="match status" value="1"/>
</dbReference>
<dbReference type="Proteomes" id="UP000480275">
    <property type="component" value="Unassembled WGS sequence"/>
</dbReference>
<keyword evidence="3" id="KW-0813">Transport</keyword>
<keyword evidence="4 8" id="KW-1003">Cell membrane</keyword>
<evidence type="ECO:0000256" key="8">
    <source>
        <dbReference type="RuleBase" id="RU363041"/>
    </source>
</evidence>
<name>A0A6L5JYK0_RHOTE</name>
<keyword evidence="7 8" id="KW-0472">Membrane</keyword>
<evidence type="ECO:0000256" key="4">
    <source>
        <dbReference type="ARBA" id="ARBA00022475"/>
    </source>
</evidence>
<evidence type="ECO:0000256" key="5">
    <source>
        <dbReference type="ARBA" id="ARBA00022692"/>
    </source>
</evidence>
<dbReference type="InterPro" id="IPR052017">
    <property type="entry name" value="TSUP"/>
</dbReference>
<evidence type="ECO:0000256" key="2">
    <source>
        <dbReference type="ARBA" id="ARBA00009142"/>
    </source>
</evidence>
<gene>
    <name evidence="9" type="ORF">GHK24_11590</name>
</gene>
<evidence type="ECO:0000313" key="10">
    <source>
        <dbReference type="Proteomes" id="UP000480275"/>
    </source>
</evidence>
<organism evidence="9 10">
    <name type="scientific">Rhodocyclus tenuis</name>
    <name type="common">Rhodospirillum tenue</name>
    <dbReference type="NCBI Taxonomy" id="1066"/>
    <lineage>
        <taxon>Bacteria</taxon>
        <taxon>Pseudomonadati</taxon>
        <taxon>Pseudomonadota</taxon>
        <taxon>Betaproteobacteria</taxon>
        <taxon>Rhodocyclales</taxon>
        <taxon>Rhodocyclaceae</taxon>
        <taxon>Rhodocyclus</taxon>
    </lineage>
</organism>